<keyword evidence="2" id="KW-0285">Flavoprotein</keyword>
<evidence type="ECO:0000256" key="3">
    <source>
        <dbReference type="ARBA" id="ARBA00022827"/>
    </source>
</evidence>
<evidence type="ECO:0000313" key="8">
    <source>
        <dbReference type="Proteomes" id="UP000806528"/>
    </source>
</evidence>
<dbReference type="InterPro" id="IPR027477">
    <property type="entry name" value="Succ_DH/fumarate_Rdtase_cat_sf"/>
</dbReference>
<evidence type="ECO:0000256" key="2">
    <source>
        <dbReference type="ARBA" id="ARBA00022630"/>
    </source>
</evidence>
<dbReference type="Pfam" id="PF00890">
    <property type="entry name" value="FAD_binding_2"/>
    <property type="match status" value="1"/>
</dbReference>
<feature type="region of interest" description="Disordered" evidence="5">
    <location>
        <begin position="274"/>
        <end position="296"/>
    </location>
</feature>
<protein>
    <submittedName>
        <fullName evidence="7">FAD-dependent oxidoreductase</fullName>
    </submittedName>
</protein>
<evidence type="ECO:0000259" key="6">
    <source>
        <dbReference type="Pfam" id="PF00890"/>
    </source>
</evidence>
<dbReference type="PANTHER" id="PTHR43400:SF10">
    <property type="entry name" value="3-OXOSTEROID 1-DEHYDROGENASE"/>
    <property type="match status" value="1"/>
</dbReference>
<dbReference type="InterPro" id="IPR050315">
    <property type="entry name" value="FAD-oxidoreductase_2"/>
</dbReference>
<evidence type="ECO:0000313" key="7">
    <source>
        <dbReference type="EMBL" id="MBE2998190.1"/>
    </source>
</evidence>
<keyword evidence="8" id="KW-1185">Reference proteome</keyword>
<reference evidence="7 8" key="1">
    <citation type="submission" date="2020-09" db="EMBL/GenBank/DDBJ databases">
        <title>Diversity and distribution of actinomycetes associated with coral in the coast of Hainan.</title>
        <authorList>
            <person name="Li F."/>
        </authorList>
    </citation>
    <scope>NUCLEOTIDE SEQUENCE [LARGE SCALE GENOMIC DNA]</scope>
    <source>
        <strain evidence="7 8">HNM0947</strain>
    </source>
</reference>
<dbReference type="SUPFAM" id="SSF56425">
    <property type="entry name" value="Succinate dehydrogenase/fumarate reductase flavoprotein, catalytic domain"/>
    <property type="match status" value="1"/>
</dbReference>
<sequence>MTAEQQERDCDVLVVGSGAGGLAAAVTAAWHGRDVVVAEKEPVLGGATAWSGGWMWAPGNPVSREGGNTESADGPRTYLRHELGDYYDEERVEAFLEAAPRMVSFFRDHTELQFVDGAAIADFHGHTPGAGTGGRSVGPAPYSSRRMPRHLVRRMRPQLYATSFLGMGIMAGSDLQSFLHFRRSPEAFLHVARRVTRHVFDLLLRGRGTQLVNGPALVGRLLTSADRLGVRLLTGSPVIELTTAPDGRVTGAVVAGPEGKTRYRARHGVVLASGGFPQDPARRREHFPRTPTGEEHWSMAPASASGDGADLAGTVGGRLRTDVRSAVAWCPVSLVRYPNGAVGRFPHIVDRGKPGLIGVLANGRRFVNEADGYHDYVAAMVDAVPEGEEVASWLVCDHRFQRRYPFGMSKPFPVPVAPYVRSGYLRKGRTVEELAERCGIDPEGLRRTVDAFNTHARKGEDPEFGRGGTPFNQRSGDPEVGPNPSLAPLDRGPFYAIKVLPGSFGTFAGLDVDTRTRVLDGSGTPVPGLYAAGNDQVSVMGGAYPTGGINLGPAMASGYTAGTAVAADEAAHTDGGAG</sequence>
<dbReference type="InterPro" id="IPR036188">
    <property type="entry name" value="FAD/NAD-bd_sf"/>
</dbReference>
<dbReference type="Proteomes" id="UP000806528">
    <property type="component" value="Unassembled WGS sequence"/>
</dbReference>
<dbReference type="Gene3D" id="3.90.700.10">
    <property type="entry name" value="Succinate dehydrogenase/fumarate reductase flavoprotein, catalytic domain"/>
    <property type="match status" value="1"/>
</dbReference>
<name>A0ABR9P373_9ACTN</name>
<dbReference type="EMBL" id="JADBGI010000004">
    <property type="protein sequence ID" value="MBE2998190.1"/>
    <property type="molecule type" value="Genomic_DNA"/>
</dbReference>
<evidence type="ECO:0000256" key="1">
    <source>
        <dbReference type="ARBA" id="ARBA00001974"/>
    </source>
</evidence>
<dbReference type="Gene3D" id="3.50.50.60">
    <property type="entry name" value="FAD/NAD(P)-binding domain"/>
    <property type="match status" value="2"/>
</dbReference>
<evidence type="ECO:0000256" key="5">
    <source>
        <dbReference type="SAM" id="MobiDB-lite"/>
    </source>
</evidence>
<keyword evidence="4" id="KW-0560">Oxidoreductase</keyword>
<accession>A0ABR9P373</accession>
<dbReference type="SUPFAM" id="SSF51905">
    <property type="entry name" value="FAD/NAD(P)-binding domain"/>
    <property type="match status" value="1"/>
</dbReference>
<feature type="region of interest" description="Disordered" evidence="5">
    <location>
        <begin position="456"/>
        <end position="487"/>
    </location>
</feature>
<keyword evidence="3" id="KW-0274">FAD</keyword>
<comment type="cofactor">
    <cofactor evidence="1">
        <name>FAD</name>
        <dbReference type="ChEBI" id="CHEBI:57692"/>
    </cofactor>
</comment>
<dbReference type="PANTHER" id="PTHR43400">
    <property type="entry name" value="FUMARATE REDUCTASE"/>
    <property type="match status" value="1"/>
</dbReference>
<feature type="domain" description="FAD-dependent oxidoreductase 2 FAD-binding" evidence="6">
    <location>
        <begin position="11"/>
        <end position="551"/>
    </location>
</feature>
<dbReference type="InterPro" id="IPR003953">
    <property type="entry name" value="FAD-dep_OxRdtase_2_FAD-bd"/>
</dbReference>
<evidence type="ECO:0000256" key="4">
    <source>
        <dbReference type="ARBA" id="ARBA00023002"/>
    </source>
</evidence>
<proteinExistence type="predicted"/>
<dbReference type="NCBIfam" id="NF004789">
    <property type="entry name" value="PRK06134.1"/>
    <property type="match status" value="1"/>
</dbReference>
<organism evidence="7 8">
    <name type="scientific">Nocardiopsis coralli</name>
    <dbReference type="NCBI Taxonomy" id="2772213"/>
    <lineage>
        <taxon>Bacteria</taxon>
        <taxon>Bacillati</taxon>
        <taxon>Actinomycetota</taxon>
        <taxon>Actinomycetes</taxon>
        <taxon>Streptosporangiales</taxon>
        <taxon>Nocardiopsidaceae</taxon>
        <taxon>Nocardiopsis</taxon>
    </lineage>
</organism>
<gene>
    <name evidence="7" type="ORF">IDM40_05650</name>
</gene>
<comment type="caution">
    <text evidence="7">The sequence shown here is derived from an EMBL/GenBank/DDBJ whole genome shotgun (WGS) entry which is preliminary data.</text>
</comment>